<evidence type="ECO:0000313" key="3">
    <source>
        <dbReference type="Proteomes" id="UP000267029"/>
    </source>
</evidence>
<evidence type="ECO:0000256" key="1">
    <source>
        <dbReference type="SAM" id="MobiDB-lite"/>
    </source>
</evidence>
<keyword evidence="3" id="KW-1185">Reference proteome</keyword>
<feature type="region of interest" description="Disordered" evidence="1">
    <location>
        <begin position="57"/>
        <end position="89"/>
    </location>
</feature>
<accession>A0A0R3UME7</accession>
<dbReference type="EMBL" id="UXSR01005596">
    <property type="protein sequence ID" value="VDD82913.1"/>
    <property type="molecule type" value="Genomic_DNA"/>
</dbReference>
<dbReference type="Proteomes" id="UP000267029">
    <property type="component" value="Unassembled WGS sequence"/>
</dbReference>
<gene>
    <name evidence="2" type="ORF">MCOS_LOCUS8916</name>
</gene>
<reference evidence="2 3" key="1">
    <citation type="submission" date="2018-10" db="EMBL/GenBank/DDBJ databases">
        <authorList>
            <consortium name="Pathogen Informatics"/>
        </authorList>
    </citation>
    <scope>NUCLEOTIDE SEQUENCE [LARGE SCALE GENOMIC DNA]</scope>
</reference>
<name>A0A0R3UME7_MESCO</name>
<proteinExistence type="predicted"/>
<sequence>MLAYPWGHRTSYVQDRAEQYGPPHVSPHPHVARNYCVRGRSVVPDPIHRALDLAIGILTTPRDPTPRRSRAPRPPNQSTPKPLLRGRSVCRRSPHRYSLVASRPRDKPLTEASAAVMIQTCVWSRGGGDSTLYRSSQPLPPPRLPAYQLTFQSKTLK</sequence>
<protein>
    <submittedName>
        <fullName evidence="2">Uncharacterized protein</fullName>
    </submittedName>
</protein>
<organism evidence="2 3">
    <name type="scientific">Mesocestoides corti</name>
    <name type="common">Flatworm</name>
    <dbReference type="NCBI Taxonomy" id="53468"/>
    <lineage>
        <taxon>Eukaryota</taxon>
        <taxon>Metazoa</taxon>
        <taxon>Spiralia</taxon>
        <taxon>Lophotrochozoa</taxon>
        <taxon>Platyhelminthes</taxon>
        <taxon>Cestoda</taxon>
        <taxon>Eucestoda</taxon>
        <taxon>Cyclophyllidea</taxon>
        <taxon>Mesocestoididae</taxon>
        <taxon>Mesocestoides</taxon>
    </lineage>
</organism>
<dbReference type="AlphaFoldDB" id="A0A0R3UME7"/>
<evidence type="ECO:0000313" key="2">
    <source>
        <dbReference type="EMBL" id="VDD82913.1"/>
    </source>
</evidence>